<feature type="region of interest" description="Disordered" evidence="4">
    <location>
        <begin position="559"/>
        <end position="606"/>
    </location>
</feature>
<feature type="region of interest" description="Disordered" evidence="4">
    <location>
        <begin position="618"/>
        <end position="643"/>
    </location>
</feature>
<dbReference type="GO" id="GO:0005829">
    <property type="term" value="C:cytosol"/>
    <property type="evidence" value="ECO:0007669"/>
    <property type="project" value="TreeGrafter"/>
</dbReference>
<keyword evidence="3" id="KW-0677">Repeat</keyword>
<dbReference type="InterPro" id="IPR027038">
    <property type="entry name" value="RanGap"/>
</dbReference>
<evidence type="ECO:0000313" key="6">
    <source>
        <dbReference type="Proteomes" id="UP000703661"/>
    </source>
</evidence>
<name>A0A9P6N247_9FUNG</name>
<accession>A0A9P6N247</accession>
<feature type="compositionally biased region" description="Polar residues" evidence="4">
    <location>
        <begin position="582"/>
        <end position="606"/>
    </location>
</feature>
<dbReference type="AlphaFoldDB" id="A0A9P6N247"/>
<evidence type="ECO:0000256" key="2">
    <source>
        <dbReference type="ARBA" id="ARBA00022614"/>
    </source>
</evidence>
<dbReference type="GO" id="GO:0031267">
    <property type="term" value="F:small GTPase binding"/>
    <property type="evidence" value="ECO:0007669"/>
    <property type="project" value="TreeGrafter"/>
</dbReference>
<protein>
    <submittedName>
        <fullName evidence="5">Uncharacterized protein</fullName>
    </submittedName>
</protein>
<dbReference type="Gene3D" id="3.80.10.10">
    <property type="entry name" value="Ribonuclease Inhibitor"/>
    <property type="match status" value="4"/>
</dbReference>
<dbReference type="GO" id="GO:0048471">
    <property type="term" value="C:perinuclear region of cytoplasm"/>
    <property type="evidence" value="ECO:0007669"/>
    <property type="project" value="TreeGrafter"/>
</dbReference>
<feature type="compositionally biased region" description="Low complexity" evidence="4">
    <location>
        <begin position="627"/>
        <end position="643"/>
    </location>
</feature>
<organism evidence="5 6">
    <name type="scientific">Entomortierella chlamydospora</name>
    <dbReference type="NCBI Taxonomy" id="101097"/>
    <lineage>
        <taxon>Eukaryota</taxon>
        <taxon>Fungi</taxon>
        <taxon>Fungi incertae sedis</taxon>
        <taxon>Mucoromycota</taxon>
        <taxon>Mortierellomycotina</taxon>
        <taxon>Mortierellomycetes</taxon>
        <taxon>Mortierellales</taxon>
        <taxon>Mortierellaceae</taxon>
        <taxon>Entomortierella</taxon>
    </lineage>
</organism>
<dbReference type="GO" id="GO:0005096">
    <property type="term" value="F:GTPase activator activity"/>
    <property type="evidence" value="ECO:0007669"/>
    <property type="project" value="UniProtKB-KW"/>
</dbReference>
<keyword evidence="2" id="KW-0433">Leucine-rich repeat</keyword>
<dbReference type="PANTHER" id="PTHR24113:SF12">
    <property type="entry name" value="RAN GTPASE-ACTIVATING PROTEIN 1"/>
    <property type="match status" value="1"/>
</dbReference>
<dbReference type="SMART" id="SM00368">
    <property type="entry name" value="LRR_RI"/>
    <property type="match status" value="10"/>
</dbReference>
<evidence type="ECO:0000256" key="3">
    <source>
        <dbReference type="ARBA" id="ARBA00022737"/>
    </source>
</evidence>
<keyword evidence="6" id="KW-1185">Reference proteome</keyword>
<dbReference type="PANTHER" id="PTHR24113">
    <property type="entry name" value="RAN GTPASE-ACTIVATING PROTEIN 1"/>
    <property type="match status" value="1"/>
</dbReference>
<keyword evidence="1" id="KW-0343">GTPase activation</keyword>
<dbReference type="SUPFAM" id="SSF52047">
    <property type="entry name" value="RNI-like"/>
    <property type="match status" value="2"/>
</dbReference>
<evidence type="ECO:0000256" key="1">
    <source>
        <dbReference type="ARBA" id="ARBA00022468"/>
    </source>
</evidence>
<proteinExistence type="predicted"/>
<dbReference type="Pfam" id="PF13516">
    <property type="entry name" value="LRR_6"/>
    <property type="match status" value="6"/>
</dbReference>
<evidence type="ECO:0000256" key="4">
    <source>
        <dbReference type="SAM" id="MobiDB-lite"/>
    </source>
</evidence>
<dbReference type="InterPro" id="IPR032675">
    <property type="entry name" value="LRR_dom_sf"/>
</dbReference>
<reference evidence="5" key="1">
    <citation type="journal article" date="2020" name="Fungal Divers.">
        <title>Resolving the Mortierellaceae phylogeny through synthesis of multi-gene phylogenetics and phylogenomics.</title>
        <authorList>
            <person name="Vandepol N."/>
            <person name="Liber J."/>
            <person name="Desiro A."/>
            <person name="Na H."/>
            <person name="Kennedy M."/>
            <person name="Barry K."/>
            <person name="Grigoriev I.V."/>
            <person name="Miller A.N."/>
            <person name="O'Donnell K."/>
            <person name="Stajich J.E."/>
            <person name="Bonito G."/>
        </authorList>
    </citation>
    <scope>NUCLEOTIDE SEQUENCE</scope>
    <source>
        <strain evidence="5">NRRL 2769</strain>
    </source>
</reference>
<dbReference type="Proteomes" id="UP000703661">
    <property type="component" value="Unassembled WGS sequence"/>
</dbReference>
<comment type="caution">
    <text evidence="5">The sequence shown here is derived from an EMBL/GenBank/DDBJ whole genome shotgun (WGS) entry which is preliminary data.</text>
</comment>
<dbReference type="EMBL" id="JAAAID010000193">
    <property type="protein sequence ID" value="KAG0020828.1"/>
    <property type="molecule type" value="Genomic_DNA"/>
</dbReference>
<sequence>MMKITRNHALSTLLGKNSSSSRLHNNASSLSITTLNGSASDKENNISTLDINNPPMLKTGTHGSTSSAVASTLPVSLEPIISAIRSGNFLQISDANLELLIRELTGKDSRVLETIKIKSAAISSTDAKLLAKLMTSTNAANIKTLKLDRSAISQDAIKHLFEALKVNKTITELSMSRSGVNDKSIKYIAKSLTKNVALKELDLSNNRISAQGIEVLCEALISNQYLTRLCIQSNNIKAAGAQHLATLLTKNRVIRHINVGSNGLGSEGCIMIANAVRFNTTLNSLSMDMNEMGPRGASAIALVISSNQTLTHLYIPHNNIGDEGMAEICTSLKRNNSLVGLDVELNHIGHEQGVAGMKALAEALTVNTSLREINLSYNLLSSEAIQELAAGVGANSTLESILFTNCCMNTEGALAISKVLPSATGLQNLGLTSNPDIEVDGYWALATSLEKNHSMKGIQLDYNSMDRHVLYESIQKSLTRNFHWQLAVYRSAYQLLALSRIVLLGHPSEQRLLLSQQLQQQQQSGAGRNILKRVGIGRTFSADSQQVLFSFGKNKPYDSALSNGSDGGDDIIEGRDGVQNLAHGNTPSRSTSFRGSSIKSNSADDSQLVRQISNSESTSMFQGLSGSTPSRLQSPPTSPSQQQSLLGYNAHSVLAHLGNMPYEIFETICAFVDSDRNLTIAQIRATIQAGGDRSTLSAHYTKTKMLERVLRRRYIPSVGVRYNIKNEEERI</sequence>
<dbReference type="InterPro" id="IPR001611">
    <property type="entry name" value="Leu-rich_rpt"/>
</dbReference>
<gene>
    <name evidence="5" type="ORF">BGZ80_003498</name>
</gene>
<dbReference type="GO" id="GO:0006913">
    <property type="term" value="P:nucleocytoplasmic transport"/>
    <property type="evidence" value="ECO:0007669"/>
    <property type="project" value="TreeGrafter"/>
</dbReference>
<dbReference type="GO" id="GO:0005634">
    <property type="term" value="C:nucleus"/>
    <property type="evidence" value="ECO:0007669"/>
    <property type="project" value="TreeGrafter"/>
</dbReference>
<evidence type="ECO:0000313" key="5">
    <source>
        <dbReference type="EMBL" id="KAG0020828.1"/>
    </source>
</evidence>